<protein>
    <recommendedName>
        <fullName evidence="4">Twin-arginine translocation pathway signal</fullName>
    </recommendedName>
</protein>
<gene>
    <name evidence="2" type="ORF">CH341_03155</name>
</gene>
<dbReference type="OrthoDB" id="7961163at2"/>
<dbReference type="RefSeq" id="WP_111417581.1">
    <property type="nucleotide sequence ID" value="NZ_NPEX01000012.1"/>
</dbReference>
<dbReference type="AlphaFoldDB" id="A0A327L5D2"/>
<organism evidence="2 3">
    <name type="scientific">Rhodoplanes roseus</name>
    <dbReference type="NCBI Taxonomy" id="29409"/>
    <lineage>
        <taxon>Bacteria</taxon>
        <taxon>Pseudomonadati</taxon>
        <taxon>Pseudomonadota</taxon>
        <taxon>Alphaproteobacteria</taxon>
        <taxon>Hyphomicrobiales</taxon>
        <taxon>Nitrobacteraceae</taxon>
        <taxon>Rhodoplanes</taxon>
    </lineage>
</organism>
<keyword evidence="3" id="KW-1185">Reference proteome</keyword>
<dbReference type="EMBL" id="NPEX01000012">
    <property type="protein sequence ID" value="RAI45566.1"/>
    <property type="molecule type" value="Genomic_DNA"/>
</dbReference>
<feature type="compositionally biased region" description="Pro residues" evidence="1">
    <location>
        <begin position="108"/>
        <end position="127"/>
    </location>
</feature>
<comment type="caution">
    <text evidence="2">The sequence shown here is derived from an EMBL/GenBank/DDBJ whole genome shotgun (WGS) entry which is preliminary data.</text>
</comment>
<name>A0A327L5D2_9BRAD</name>
<reference evidence="2 3" key="1">
    <citation type="submission" date="2017-07" db="EMBL/GenBank/DDBJ databases">
        <title>Draft Genome Sequences of Select Purple Nonsulfur Bacteria.</title>
        <authorList>
            <person name="Lasarre B."/>
            <person name="Mckinlay J.B."/>
        </authorList>
    </citation>
    <scope>NUCLEOTIDE SEQUENCE [LARGE SCALE GENOMIC DNA]</scope>
    <source>
        <strain evidence="2 3">DSM 5909</strain>
    </source>
</reference>
<sequence length="127" mass="12889">MRLLTAGLLAGAGPILGGCAQNLDLGILYAAPGKYDYLRCQDLPGRLALAVAREKQLNDLIARANQEPSGVAVSTAAYSADLAQARAEQKMVRQTAVDKNCGSVEAGAPPPGTAPAPGAAPPAPPSR</sequence>
<dbReference type="Proteomes" id="UP000249130">
    <property type="component" value="Unassembled WGS sequence"/>
</dbReference>
<proteinExistence type="predicted"/>
<evidence type="ECO:0000313" key="2">
    <source>
        <dbReference type="EMBL" id="RAI45566.1"/>
    </source>
</evidence>
<accession>A0A327L5D2</accession>
<evidence type="ECO:0008006" key="4">
    <source>
        <dbReference type="Google" id="ProtNLM"/>
    </source>
</evidence>
<evidence type="ECO:0000256" key="1">
    <source>
        <dbReference type="SAM" id="MobiDB-lite"/>
    </source>
</evidence>
<evidence type="ECO:0000313" key="3">
    <source>
        <dbReference type="Proteomes" id="UP000249130"/>
    </source>
</evidence>
<feature type="region of interest" description="Disordered" evidence="1">
    <location>
        <begin position="96"/>
        <end position="127"/>
    </location>
</feature>
<dbReference type="PROSITE" id="PS51257">
    <property type="entry name" value="PROKAR_LIPOPROTEIN"/>
    <property type="match status" value="1"/>
</dbReference>